<dbReference type="Pfam" id="PF13439">
    <property type="entry name" value="Glyco_transf_4"/>
    <property type="match status" value="1"/>
</dbReference>
<dbReference type="Pfam" id="PF00534">
    <property type="entry name" value="Glycos_transf_1"/>
    <property type="match status" value="1"/>
</dbReference>
<dbReference type="InterPro" id="IPR028098">
    <property type="entry name" value="Glyco_trans_4-like_N"/>
</dbReference>
<name>A0A8J6QJ91_9GAMM</name>
<dbReference type="InterPro" id="IPR001296">
    <property type="entry name" value="Glyco_trans_1"/>
</dbReference>
<feature type="domain" description="Glycosyltransferase subfamily 4-like N-terminal" evidence="2">
    <location>
        <begin position="18"/>
        <end position="156"/>
    </location>
</feature>
<comment type="caution">
    <text evidence="3">The sequence shown here is derived from an EMBL/GenBank/DDBJ whole genome shotgun (WGS) entry which is preliminary data.</text>
</comment>
<dbReference type="RefSeq" id="WP_191146412.1">
    <property type="nucleotide sequence ID" value="NZ_JACXAF010000035.1"/>
</dbReference>
<reference evidence="3" key="1">
    <citation type="submission" date="2020-09" db="EMBL/GenBank/DDBJ databases">
        <title>A novel bacterium of genus Neiella, isolated from South China Sea.</title>
        <authorList>
            <person name="Huang H."/>
            <person name="Mo K."/>
            <person name="Hu Y."/>
        </authorList>
    </citation>
    <scope>NUCLEOTIDE SEQUENCE</scope>
    <source>
        <strain evidence="3">HB171785</strain>
    </source>
</reference>
<protein>
    <submittedName>
        <fullName evidence="3">Glycosyltransferase</fullName>
    </submittedName>
</protein>
<dbReference type="EMBL" id="JACXAF010000035">
    <property type="protein sequence ID" value="MBD1391355.1"/>
    <property type="molecule type" value="Genomic_DNA"/>
</dbReference>
<sequence length="361" mass="40246">MEARPVHSLHIIGSKKLGGAESFFIRLVTSLTNAGHPVDVICRPNSGVFNALKDTPVTVHPVSLRSVFCPFSRHQIQQIIKTIKPDVVQTYMGRATRLTRIPKGSSCKLIARLGGYYKLNGYQHADCWVANTQQIRQYLIDHRLPPSRCHYIPNFVGQQQRTGEKVAPPEAMQQLAANDLVILGLGRQVPKKGFDSLINAFASLPETINGKTLKLVLLGDGKGRQALVDQVANLGLEQRLLMPGWQTNIWPWFQRAELFVCPSRHEPLGNVILEAWAAGKAVISTANDGANELIEHDKTGLIVSLDNTAHELQQALLELLQDPDKRQQLATAGYQQIEHEFSESSVREQYLQLYRACIDQV</sequence>
<dbReference type="Gene3D" id="3.40.50.2000">
    <property type="entry name" value="Glycogen Phosphorylase B"/>
    <property type="match status" value="2"/>
</dbReference>
<proteinExistence type="predicted"/>
<evidence type="ECO:0000313" key="3">
    <source>
        <dbReference type="EMBL" id="MBD1391355.1"/>
    </source>
</evidence>
<dbReference type="PANTHER" id="PTHR12526">
    <property type="entry name" value="GLYCOSYLTRANSFERASE"/>
    <property type="match status" value="1"/>
</dbReference>
<dbReference type="AlphaFoldDB" id="A0A8J6QJ91"/>
<dbReference type="PANTHER" id="PTHR12526:SF637">
    <property type="entry name" value="GLYCOSYLTRANSFERASE EPSF-RELATED"/>
    <property type="match status" value="1"/>
</dbReference>
<dbReference type="GO" id="GO:1901135">
    <property type="term" value="P:carbohydrate derivative metabolic process"/>
    <property type="evidence" value="ECO:0007669"/>
    <property type="project" value="UniProtKB-ARBA"/>
</dbReference>
<evidence type="ECO:0000313" key="4">
    <source>
        <dbReference type="Proteomes" id="UP000638014"/>
    </source>
</evidence>
<evidence type="ECO:0000259" key="1">
    <source>
        <dbReference type="Pfam" id="PF00534"/>
    </source>
</evidence>
<organism evidence="3 4">
    <name type="scientific">Neiella litorisoli</name>
    <dbReference type="NCBI Taxonomy" id="2771431"/>
    <lineage>
        <taxon>Bacteria</taxon>
        <taxon>Pseudomonadati</taxon>
        <taxon>Pseudomonadota</taxon>
        <taxon>Gammaproteobacteria</taxon>
        <taxon>Alteromonadales</taxon>
        <taxon>Echinimonadaceae</taxon>
        <taxon>Neiella</taxon>
    </lineage>
</organism>
<dbReference type="GO" id="GO:0016757">
    <property type="term" value="F:glycosyltransferase activity"/>
    <property type="evidence" value="ECO:0007669"/>
    <property type="project" value="InterPro"/>
</dbReference>
<evidence type="ECO:0000259" key="2">
    <source>
        <dbReference type="Pfam" id="PF13439"/>
    </source>
</evidence>
<accession>A0A8J6QJ91</accession>
<feature type="domain" description="Glycosyl transferase family 1" evidence="1">
    <location>
        <begin position="176"/>
        <end position="335"/>
    </location>
</feature>
<gene>
    <name evidence="3" type="ORF">IC617_18160</name>
</gene>
<dbReference type="Proteomes" id="UP000638014">
    <property type="component" value="Unassembled WGS sequence"/>
</dbReference>
<dbReference type="CDD" id="cd03811">
    <property type="entry name" value="GT4_GT28_WabH-like"/>
    <property type="match status" value="1"/>
</dbReference>
<keyword evidence="4" id="KW-1185">Reference proteome</keyword>
<dbReference type="SUPFAM" id="SSF53756">
    <property type="entry name" value="UDP-Glycosyltransferase/glycogen phosphorylase"/>
    <property type="match status" value="1"/>
</dbReference>